<keyword evidence="1" id="KW-1133">Transmembrane helix</keyword>
<protein>
    <submittedName>
        <fullName evidence="2 5">Uncharacterized protein</fullName>
    </submittedName>
</protein>
<dbReference type="PaxDb" id="4097-Q5MA54"/>
<sequence>MDLYSIRNQRISPQKREEFPLLSFCSARAWHSLLAERHTEKKKRLPYLSNSSYSYSFLVVVPILVFFFLAFLGPSVFRTVRLATMNEYYVNRVSCSLSCALNTKLGQRCEGL</sequence>
<keyword evidence="1" id="KW-0472">Membrane</keyword>
<reference evidence="5" key="1">
    <citation type="submission" date="2004-12" db="EMBL/GenBank/DDBJ databases">
        <authorList>
            <consortium name="NCBI Genome Project"/>
        </authorList>
    </citation>
    <scope>NUCLEOTIDE SEQUENCE</scope>
    <source>
        <tissue evidence="5">Leaf</tissue>
    </source>
</reference>
<dbReference type="GeneID" id="3205178"/>
<accession>Q5MA54</accession>
<reference evidence="5" key="3">
    <citation type="submission" date="2025-04" db="UniProtKB">
        <authorList>
            <consortium name="RefSeq"/>
        </authorList>
    </citation>
    <scope>IDENTIFICATION</scope>
    <source>
        <tissue evidence="5">Leaf</tissue>
    </source>
</reference>
<keyword evidence="4" id="KW-1185">Reference proteome</keyword>
<organism evidence="2">
    <name type="scientific">Nicotiana tabacum</name>
    <name type="common">Common tobacco</name>
    <dbReference type="NCBI Taxonomy" id="4097"/>
    <lineage>
        <taxon>Eukaryota</taxon>
        <taxon>Viridiplantae</taxon>
        <taxon>Streptophyta</taxon>
        <taxon>Embryophyta</taxon>
        <taxon>Tracheophyta</taxon>
        <taxon>Spermatophyta</taxon>
        <taxon>Magnoliopsida</taxon>
        <taxon>eudicotyledons</taxon>
        <taxon>Gunneridae</taxon>
        <taxon>Pentapetalae</taxon>
        <taxon>asterids</taxon>
        <taxon>lamiids</taxon>
        <taxon>Solanales</taxon>
        <taxon>Solanaceae</taxon>
        <taxon>Nicotianoideae</taxon>
        <taxon>Nicotianeae</taxon>
        <taxon>Nicotiana</taxon>
    </lineage>
</organism>
<dbReference type="AlphaFoldDB" id="Q5MA54"/>
<dbReference type="Proteomes" id="UP000790787">
    <property type="component" value="Mitochondrion MT"/>
</dbReference>
<geneLocation type="mitochondrion" evidence="2 5"/>
<evidence type="ECO:0000313" key="3">
    <source>
        <dbReference type="Proteomes" id="UP000084051"/>
    </source>
</evidence>
<evidence type="ECO:0000256" key="1">
    <source>
        <dbReference type="SAM" id="Phobius"/>
    </source>
</evidence>
<feature type="transmembrane region" description="Helical" evidence="1">
    <location>
        <begin position="53"/>
        <end position="72"/>
    </location>
</feature>
<evidence type="ECO:0000313" key="5">
    <source>
        <dbReference type="RefSeq" id="YP_173361.1"/>
    </source>
</evidence>
<evidence type="ECO:0000313" key="2">
    <source>
        <dbReference type="EMBL" id="BAD83424.1"/>
    </source>
</evidence>
<keyword evidence="2 5" id="KW-0496">Mitochondrion</keyword>
<keyword evidence="1" id="KW-0812">Transmembrane</keyword>
<gene>
    <name evidence="2 5" type="primary">orf112a</name>
    <name evidence="5" type="ORF">NitaMp013</name>
</gene>
<dbReference type="KEGG" id="nta:3205178"/>
<dbReference type="RefSeq" id="YP_173361.1">
    <property type="nucleotide sequence ID" value="NC_006581.1"/>
</dbReference>
<dbReference type="EMBL" id="BA000042">
    <property type="protein sequence ID" value="BAD83424.1"/>
    <property type="molecule type" value="Genomic_DNA"/>
</dbReference>
<proteinExistence type="predicted"/>
<reference evidence="2 3" key="2">
    <citation type="journal article" date="2005" name="Mol. Genet. Genomics">
        <title>The complete nucleotide sequence and multipartite organization of the tobacco mitochondrial genome: comparative analysis of mitochondrial genomes in higher plants.</title>
        <authorList>
            <person name="Sugiyama Y."/>
            <person name="Watase Y."/>
            <person name="Nagase M."/>
            <person name="Makita N."/>
            <person name="Yagura S."/>
            <person name="Hirai A."/>
            <person name="Sugiura M."/>
        </authorList>
    </citation>
    <scope>NUCLEOTIDE SEQUENCE</scope>
    <source>
        <strain evidence="3">cv. TN90</strain>
        <tissue evidence="2 5">Leaf</tissue>
    </source>
</reference>
<name>Q5MA54_TOBAC</name>
<evidence type="ECO:0000313" key="4">
    <source>
        <dbReference type="Proteomes" id="UP000790787"/>
    </source>
</evidence>